<dbReference type="Gramene" id="KZN11601">
    <property type="protein sequence ID" value="KZN11601"/>
    <property type="gene ID" value="DCAR_004257"/>
</dbReference>
<evidence type="ECO:0000256" key="1">
    <source>
        <dbReference type="SAM" id="Phobius"/>
    </source>
</evidence>
<keyword evidence="1" id="KW-1133">Transmembrane helix</keyword>
<name>A0A166IXM6_DAUCS</name>
<reference evidence="2" key="1">
    <citation type="journal article" date="2016" name="Nat. Genet.">
        <title>A high-quality carrot genome assembly provides new insights into carotenoid accumulation and asterid genome evolution.</title>
        <authorList>
            <person name="Iorizzo M."/>
            <person name="Ellison S."/>
            <person name="Senalik D."/>
            <person name="Zeng P."/>
            <person name="Satapoomin P."/>
            <person name="Huang J."/>
            <person name="Bowman M."/>
            <person name="Iovene M."/>
            <person name="Sanseverino W."/>
            <person name="Cavagnaro P."/>
            <person name="Yildiz M."/>
            <person name="Macko-Podgorni A."/>
            <person name="Moranska E."/>
            <person name="Grzebelus E."/>
            <person name="Grzebelus D."/>
            <person name="Ashrafi H."/>
            <person name="Zheng Z."/>
            <person name="Cheng S."/>
            <person name="Spooner D."/>
            <person name="Van Deynze A."/>
            <person name="Simon P."/>
        </authorList>
    </citation>
    <scope>NUCLEOTIDE SEQUENCE [LARGE SCALE GENOMIC DNA]</scope>
    <source>
        <tissue evidence="2">Leaf</tissue>
    </source>
</reference>
<comment type="caution">
    <text evidence="2">The sequence shown here is derived from an EMBL/GenBank/DDBJ whole genome shotgun (WGS) entry which is preliminary data.</text>
</comment>
<keyword evidence="1" id="KW-0812">Transmembrane</keyword>
<gene>
    <name evidence="2" type="ORF">DCAR_004257</name>
</gene>
<proteinExistence type="predicted"/>
<feature type="transmembrane region" description="Helical" evidence="1">
    <location>
        <begin position="151"/>
        <end position="173"/>
    </location>
</feature>
<organism evidence="2">
    <name type="scientific">Daucus carota subsp. sativus</name>
    <name type="common">Carrot</name>
    <dbReference type="NCBI Taxonomy" id="79200"/>
    <lineage>
        <taxon>Eukaryota</taxon>
        <taxon>Viridiplantae</taxon>
        <taxon>Streptophyta</taxon>
        <taxon>Embryophyta</taxon>
        <taxon>Tracheophyta</taxon>
        <taxon>Spermatophyta</taxon>
        <taxon>Magnoliopsida</taxon>
        <taxon>eudicotyledons</taxon>
        <taxon>Gunneridae</taxon>
        <taxon>Pentapetalae</taxon>
        <taxon>asterids</taxon>
        <taxon>campanulids</taxon>
        <taxon>Apiales</taxon>
        <taxon>Apiaceae</taxon>
        <taxon>Apioideae</taxon>
        <taxon>Scandiceae</taxon>
        <taxon>Daucinae</taxon>
        <taxon>Daucus</taxon>
        <taxon>Daucus sect. Daucus</taxon>
    </lineage>
</organism>
<evidence type="ECO:0000313" key="2">
    <source>
        <dbReference type="EMBL" id="KZN11601.1"/>
    </source>
</evidence>
<accession>A0A166IXM6</accession>
<dbReference type="AlphaFoldDB" id="A0A166IXM6"/>
<keyword evidence="1" id="KW-0472">Membrane</keyword>
<dbReference type="EMBL" id="LNRQ01000001">
    <property type="protein sequence ID" value="KZN11601.1"/>
    <property type="molecule type" value="Genomic_DNA"/>
</dbReference>
<sequence length="194" mass="22356">MVDPVLTPESRRYLSGWRLDYQGNIFDEDRPQIAGVDNCYGYNTRSKPPHTFYAGCKLWEQPTCRDHLQYEIQTGYFENNVSYLNDSNTSLGYTDCKVKCWEDCNCYGFMNNGDTGCIFYRGSNLKFHSSGNYPKIYVLPPASPSEKRKKLITMIVIVIVSLFLGLLSSLLYYQRRKNKQGTRKVTGPAECTTW</sequence>
<evidence type="ECO:0008006" key="3">
    <source>
        <dbReference type="Google" id="ProtNLM"/>
    </source>
</evidence>
<protein>
    <recommendedName>
        <fullName evidence="3">Apple domain-containing protein</fullName>
    </recommendedName>
</protein>